<dbReference type="STRING" id="370438.PTH_2114"/>
<evidence type="ECO:0000256" key="1">
    <source>
        <dbReference type="ARBA" id="ARBA00005322"/>
    </source>
</evidence>
<protein>
    <recommendedName>
        <fullName evidence="2">Negative regulator of flagellin synthesis</fullName>
    </recommendedName>
</protein>
<dbReference type="KEGG" id="pth:PTH_2114"/>
<evidence type="ECO:0000259" key="7">
    <source>
        <dbReference type="Pfam" id="PF04316"/>
    </source>
</evidence>
<dbReference type="HOGENOM" id="CLU_169011_3_3_9"/>
<evidence type="ECO:0000256" key="4">
    <source>
        <dbReference type="ARBA" id="ARBA00022795"/>
    </source>
</evidence>
<gene>
    <name evidence="8" type="primary">FlgM</name>
    <name evidence="8" type="ordered locus">PTH_2114</name>
</gene>
<keyword evidence="8" id="KW-0969">Cilium</keyword>
<dbReference type="eggNOG" id="COG2747">
    <property type="taxonomic scope" value="Bacteria"/>
</dbReference>
<keyword evidence="5" id="KW-0805">Transcription regulation</keyword>
<dbReference type="InterPro" id="IPR035890">
    <property type="entry name" value="Anti-sigma-28_factor_FlgM_sf"/>
</dbReference>
<evidence type="ECO:0000256" key="3">
    <source>
        <dbReference type="ARBA" id="ARBA00022491"/>
    </source>
</evidence>
<keyword evidence="6" id="KW-0804">Transcription</keyword>
<name>A5D0E4_PELTS</name>
<dbReference type="SUPFAM" id="SSF101498">
    <property type="entry name" value="Anti-sigma factor FlgM"/>
    <property type="match status" value="1"/>
</dbReference>
<proteinExistence type="inferred from homology"/>
<dbReference type="GO" id="GO:0045892">
    <property type="term" value="P:negative regulation of DNA-templated transcription"/>
    <property type="evidence" value="ECO:0007669"/>
    <property type="project" value="InterPro"/>
</dbReference>
<evidence type="ECO:0000256" key="5">
    <source>
        <dbReference type="ARBA" id="ARBA00023015"/>
    </source>
</evidence>
<keyword evidence="8" id="KW-0282">Flagellum</keyword>
<dbReference type="InterPro" id="IPR031316">
    <property type="entry name" value="FlgM_C"/>
</dbReference>
<dbReference type="Pfam" id="PF04316">
    <property type="entry name" value="FlgM"/>
    <property type="match status" value="1"/>
</dbReference>
<feature type="domain" description="Anti-sigma-28 factor FlgM C-terminal" evidence="7">
    <location>
        <begin position="35"/>
        <end position="89"/>
    </location>
</feature>
<evidence type="ECO:0000313" key="8">
    <source>
        <dbReference type="EMBL" id="BAF60295.1"/>
    </source>
</evidence>
<comment type="similarity">
    <text evidence="1">Belongs to the FlgM family.</text>
</comment>
<keyword evidence="4" id="KW-1005">Bacterial flagellum biogenesis</keyword>
<dbReference type="NCBIfam" id="TIGR03824">
    <property type="entry name" value="FlgM_jcvi"/>
    <property type="match status" value="1"/>
</dbReference>
<dbReference type="EMBL" id="AP009389">
    <property type="protein sequence ID" value="BAF60295.1"/>
    <property type="molecule type" value="Genomic_DNA"/>
</dbReference>
<evidence type="ECO:0000313" key="9">
    <source>
        <dbReference type="Proteomes" id="UP000006556"/>
    </source>
</evidence>
<evidence type="ECO:0000256" key="6">
    <source>
        <dbReference type="ARBA" id="ARBA00023163"/>
    </source>
</evidence>
<sequence length="97" mass="10457">MKVNGTGVTDVLRAYAGQLKSKKADAGRGAAPVSDSLEISPAAKKMRFYLSALAELPEVRKDLVESLRRRVNEGSYKPDAGRIAAGILEEKALDKKI</sequence>
<reference evidence="9" key="1">
    <citation type="journal article" date="2008" name="Genome Res.">
        <title>The genome of Pelotomaculum thermopropionicum reveals niche-associated evolution in anaerobic microbiota.</title>
        <authorList>
            <person name="Kosaka T."/>
            <person name="Kato S."/>
            <person name="Shimoyama T."/>
            <person name="Ishii S."/>
            <person name="Abe T."/>
            <person name="Watanabe K."/>
        </authorList>
    </citation>
    <scope>NUCLEOTIDE SEQUENCE [LARGE SCALE GENOMIC DNA]</scope>
    <source>
        <strain evidence="9">DSM 13744 / JCM 10971 / SI</strain>
    </source>
</reference>
<keyword evidence="3" id="KW-0678">Repressor</keyword>
<dbReference type="AlphaFoldDB" id="A5D0E4"/>
<keyword evidence="8" id="KW-0966">Cell projection</keyword>
<dbReference type="GO" id="GO:0044781">
    <property type="term" value="P:bacterial-type flagellum organization"/>
    <property type="evidence" value="ECO:0007669"/>
    <property type="project" value="UniProtKB-KW"/>
</dbReference>
<accession>A5D0E4</accession>
<evidence type="ECO:0000256" key="2">
    <source>
        <dbReference type="ARBA" id="ARBA00017823"/>
    </source>
</evidence>
<keyword evidence="9" id="KW-1185">Reference proteome</keyword>
<organism evidence="8 9">
    <name type="scientific">Pelotomaculum thermopropionicum (strain DSM 13744 / JCM 10971 / SI)</name>
    <dbReference type="NCBI Taxonomy" id="370438"/>
    <lineage>
        <taxon>Bacteria</taxon>
        <taxon>Bacillati</taxon>
        <taxon>Bacillota</taxon>
        <taxon>Clostridia</taxon>
        <taxon>Eubacteriales</taxon>
        <taxon>Desulfotomaculaceae</taxon>
        <taxon>Pelotomaculum</taxon>
    </lineage>
</organism>
<dbReference type="Proteomes" id="UP000006556">
    <property type="component" value="Chromosome"/>
</dbReference>
<dbReference type="InterPro" id="IPR007412">
    <property type="entry name" value="FlgM"/>
</dbReference>